<proteinExistence type="predicted"/>
<dbReference type="AlphaFoldDB" id="A0A7S2VV69"/>
<dbReference type="PANTHER" id="PTHR12121">
    <property type="entry name" value="CARBON CATABOLITE REPRESSOR PROTEIN 4"/>
    <property type="match status" value="1"/>
</dbReference>
<dbReference type="GO" id="GO:0000175">
    <property type="term" value="F:3'-5'-RNA exonuclease activity"/>
    <property type="evidence" value="ECO:0007669"/>
    <property type="project" value="TreeGrafter"/>
</dbReference>
<gene>
    <name evidence="2" type="ORF">NSPH01132_LOCUS699</name>
</gene>
<accession>A0A7S2VV69</accession>
<reference evidence="2" key="1">
    <citation type="submission" date="2021-01" db="EMBL/GenBank/DDBJ databases">
        <authorList>
            <person name="Corre E."/>
            <person name="Pelletier E."/>
            <person name="Niang G."/>
            <person name="Scheremetjew M."/>
            <person name="Finn R."/>
            <person name="Kale V."/>
            <person name="Holt S."/>
            <person name="Cochrane G."/>
            <person name="Meng A."/>
            <person name="Brown T."/>
            <person name="Cohen L."/>
        </authorList>
    </citation>
    <scope>NUCLEOTIDE SEQUENCE</scope>
    <source>
        <strain evidence="2">BC52</strain>
    </source>
</reference>
<name>A0A7S2VV69_9EUKA</name>
<organism evidence="2">
    <name type="scientific">Norrisiella sphaerica</name>
    <dbReference type="NCBI Taxonomy" id="552664"/>
    <lineage>
        <taxon>Eukaryota</taxon>
        <taxon>Sar</taxon>
        <taxon>Rhizaria</taxon>
        <taxon>Cercozoa</taxon>
        <taxon>Chlorarachniophyceae</taxon>
        <taxon>Norrisiella</taxon>
    </lineage>
</organism>
<dbReference type="Gene3D" id="3.60.10.10">
    <property type="entry name" value="Endonuclease/exonuclease/phosphatase"/>
    <property type="match status" value="1"/>
</dbReference>
<dbReference type="InterPro" id="IPR036691">
    <property type="entry name" value="Endo/exonu/phosph_ase_sf"/>
</dbReference>
<evidence type="ECO:0008006" key="3">
    <source>
        <dbReference type="Google" id="ProtNLM"/>
    </source>
</evidence>
<evidence type="ECO:0000256" key="1">
    <source>
        <dbReference type="SAM" id="MobiDB-lite"/>
    </source>
</evidence>
<feature type="region of interest" description="Disordered" evidence="1">
    <location>
        <begin position="91"/>
        <end position="121"/>
    </location>
</feature>
<evidence type="ECO:0000313" key="2">
    <source>
        <dbReference type="EMBL" id="CAD9650687.1"/>
    </source>
</evidence>
<dbReference type="SUPFAM" id="SSF56219">
    <property type="entry name" value="DNase I-like"/>
    <property type="match status" value="1"/>
</dbReference>
<dbReference type="PANTHER" id="PTHR12121:SF101">
    <property type="entry name" value="ENDONUCLEASE_EXONUCLEASE_PHOSPHATASE DOMAIN-CONTAINING PROTEIN"/>
    <property type="match status" value="1"/>
</dbReference>
<dbReference type="InterPro" id="IPR050410">
    <property type="entry name" value="CCR4/nocturin_mRNA_transcr"/>
</dbReference>
<dbReference type="EMBL" id="HBHC01001221">
    <property type="protein sequence ID" value="CAD9650687.1"/>
    <property type="molecule type" value="Transcribed_RNA"/>
</dbReference>
<feature type="compositionally biased region" description="Polar residues" evidence="1">
    <location>
        <begin position="96"/>
        <end position="106"/>
    </location>
</feature>
<protein>
    <recommendedName>
        <fullName evidence="3">Endonuclease/exonuclease/phosphatase domain-containing protein</fullName>
    </recommendedName>
</protein>
<sequence>MQPGSEPYQAMTSVDPPKAYADLKVSNKSLFPLKSSPFQSAYQVLDGEEPEFTNYAVRMFRDKEISFMGCIDYIFISKHWNVSAVADLPEREETKNNVPSYPSMDQPSDHTPIAATLSLGK</sequence>